<dbReference type="SUPFAM" id="SSF88946">
    <property type="entry name" value="Sigma2 domain of RNA polymerase sigma factors"/>
    <property type="match status" value="1"/>
</dbReference>
<dbReference type="GO" id="GO:0016987">
    <property type="term" value="F:sigma factor activity"/>
    <property type="evidence" value="ECO:0007669"/>
    <property type="project" value="UniProtKB-UniRule"/>
</dbReference>
<keyword evidence="6" id="KW-0346">Stress response</keyword>
<dbReference type="NCBIfam" id="TIGR02937">
    <property type="entry name" value="sigma70-ECF"/>
    <property type="match status" value="1"/>
</dbReference>
<dbReference type="AlphaFoldDB" id="F4LR60"/>
<comment type="function">
    <text evidence="6">Sigma factors are initiation factors that promote the attachment of RNA polymerase to specific initiation sites and are then released.</text>
</comment>
<dbReference type="GO" id="GO:0005737">
    <property type="term" value="C:cytoplasm"/>
    <property type="evidence" value="ECO:0007669"/>
    <property type="project" value="UniProtKB-SubCell"/>
</dbReference>
<dbReference type="HAMAP" id="MF_02064">
    <property type="entry name" value="Sigma70_SigI"/>
    <property type="match status" value="1"/>
</dbReference>
<evidence type="ECO:0000259" key="7">
    <source>
        <dbReference type="Pfam" id="PF04542"/>
    </source>
</evidence>
<evidence type="ECO:0000256" key="6">
    <source>
        <dbReference type="HAMAP-Rule" id="MF_02064"/>
    </source>
</evidence>
<dbReference type="InterPro" id="IPR014244">
    <property type="entry name" value="RNA_pol_sigma-I"/>
</dbReference>
<comment type="similarity">
    <text evidence="6">Belongs to the sigma-70 factor family. SigI subfamily.</text>
</comment>
<feature type="short sequence motif" description="Polymerase core binding" evidence="6">
    <location>
        <begin position="50"/>
        <end position="63"/>
    </location>
</feature>
<keyword evidence="9" id="KW-1185">Reference proteome</keyword>
<accession>F4LR60</accession>
<dbReference type="Gene3D" id="1.10.1740.10">
    <property type="match status" value="1"/>
</dbReference>
<evidence type="ECO:0000313" key="8">
    <source>
        <dbReference type="EMBL" id="CCP27083.1"/>
    </source>
</evidence>
<comment type="activity regulation">
    <text evidence="6">Negatively regulated by the anti-sigma-I factor RsgI.</text>
</comment>
<feature type="DNA-binding region" description="H-T-H motif" evidence="6">
    <location>
        <begin position="193"/>
        <end position="212"/>
    </location>
</feature>
<dbReference type="RefSeq" id="WP_013779133.1">
    <property type="nucleotide sequence ID" value="NC_015519.1"/>
</dbReference>
<accession>L0S5F6</accession>
<keyword evidence="4 6" id="KW-0238">DNA-binding</keyword>
<keyword evidence="2 6" id="KW-0805">Transcription regulation</keyword>
<dbReference type="PIRSF" id="PIRSF038953">
    <property type="entry name" value="SigI"/>
    <property type="match status" value="1"/>
</dbReference>
<protein>
    <recommendedName>
        <fullName evidence="6">RNA polymerase sigma factor SigI</fullName>
    </recommendedName>
</protein>
<dbReference type="InterPro" id="IPR014284">
    <property type="entry name" value="RNA_pol_sigma-70_dom"/>
</dbReference>
<dbReference type="KEGG" id="tep:TepRe1_2088"/>
<dbReference type="HOGENOM" id="CLU_082361_0_0_9"/>
<gene>
    <name evidence="6" type="primary">sigI</name>
    <name evidence="8" type="ordered locus">TEPIRE1_2248</name>
</gene>
<dbReference type="GO" id="GO:0003677">
    <property type="term" value="F:DNA binding"/>
    <property type="evidence" value="ECO:0007669"/>
    <property type="project" value="UniProtKB-UniRule"/>
</dbReference>
<evidence type="ECO:0000256" key="5">
    <source>
        <dbReference type="ARBA" id="ARBA00023163"/>
    </source>
</evidence>
<feature type="domain" description="RNA polymerase sigma-70 region 2" evidence="7">
    <location>
        <begin position="24"/>
        <end position="94"/>
    </location>
</feature>
<dbReference type="OrthoDB" id="3190733at2"/>
<dbReference type="InterPro" id="IPR013325">
    <property type="entry name" value="RNA_pol_sigma_r2"/>
</dbReference>
<dbReference type="InterPro" id="IPR007627">
    <property type="entry name" value="RNA_pol_sigma70_r2"/>
</dbReference>
<comment type="subcellular location">
    <subcellularLocation>
        <location evidence="6">Cytoplasm</location>
    </subcellularLocation>
</comment>
<dbReference type="eggNOG" id="COG1191">
    <property type="taxonomic scope" value="Bacteria"/>
</dbReference>
<organism evidence="8 9">
    <name type="scientific">Tepidanaerobacter acetatoxydans (strain DSM 21804 / JCM 16047 / Re1)</name>
    <dbReference type="NCBI Taxonomy" id="1209989"/>
    <lineage>
        <taxon>Bacteria</taxon>
        <taxon>Bacillati</taxon>
        <taxon>Bacillota</taxon>
        <taxon>Clostridia</taxon>
        <taxon>Thermosediminibacterales</taxon>
        <taxon>Tepidanaerobacteraceae</taxon>
        <taxon>Tepidanaerobacter</taxon>
    </lineage>
</organism>
<dbReference type="PATRIC" id="fig|1209989.3.peg.2589"/>
<dbReference type="Pfam" id="PF04542">
    <property type="entry name" value="Sigma70_r2"/>
    <property type="match status" value="1"/>
</dbReference>
<dbReference type="GO" id="GO:0006352">
    <property type="term" value="P:DNA-templated transcription initiation"/>
    <property type="evidence" value="ECO:0007669"/>
    <property type="project" value="UniProtKB-UniRule"/>
</dbReference>
<comment type="subunit">
    <text evidence="6">Interacts with RsgI.</text>
</comment>
<sequence>MKNYQSLNERVIDIKNNNQEVSRLIEEYKPFIASTVENHLGRYVEYGVDDELSIAMIAFHEAIKKYDITKGNFLSFARVTVKRRLIDYYRKEQRKSSRVVHAEPIQQQDDESIDIFAAESVKEYTEAQISQWRRLEIQEIKKELELWGISFSDVAKSSPKQEGTKQTYLKAIDFIVNNPEILDIVKQRKYLPIGKITSALKISRKSIERGRNYIVAAVLILSGDYQFINEYIKWR</sequence>
<dbReference type="STRING" id="1209989.TepRe1_2088"/>
<keyword evidence="1 6" id="KW-0963">Cytoplasm</keyword>
<evidence type="ECO:0000256" key="3">
    <source>
        <dbReference type="ARBA" id="ARBA00023082"/>
    </source>
</evidence>
<evidence type="ECO:0000313" key="9">
    <source>
        <dbReference type="Proteomes" id="UP000010802"/>
    </source>
</evidence>
<evidence type="ECO:0000256" key="1">
    <source>
        <dbReference type="ARBA" id="ARBA00022490"/>
    </source>
</evidence>
<reference evidence="9" key="1">
    <citation type="journal article" date="2013" name="Genome Announc.">
        <title>First genome sequence of a syntrophic acetate-oxidizing bacterium, Tepidanaerobacter acetatoxydans strain Re1.</title>
        <authorList>
            <person name="Manzoor S."/>
            <person name="Bongcam-Rudloff E."/>
            <person name="Schnurer A."/>
            <person name="Muller B."/>
        </authorList>
    </citation>
    <scope>NUCLEOTIDE SEQUENCE [LARGE SCALE GENOMIC DNA]</scope>
    <source>
        <strain evidence="9">Re1</strain>
    </source>
</reference>
<keyword evidence="3 6" id="KW-0731">Sigma factor</keyword>
<keyword evidence="5 6" id="KW-0804">Transcription</keyword>
<proteinExistence type="inferred from homology"/>
<dbReference type="EMBL" id="HF563609">
    <property type="protein sequence ID" value="CCP27083.1"/>
    <property type="molecule type" value="Genomic_DNA"/>
</dbReference>
<evidence type="ECO:0000256" key="4">
    <source>
        <dbReference type="ARBA" id="ARBA00023125"/>
    </source>
</evidence>
<dbReference type="NCBIfam" id="TIGR02895">
    <property type="entry name" value="spore_sigI"/>
    <property type="match status" value="1"/>
</dbReference>
<dbReference type="KEGG" id="tae:TepiRe1_2248"/>
<evidence type="ECO:0000256" key="2">
    <source>
        <dbReference type="ARBA" id="ARBA00023015"/>
    </source>
</evidence>
<name>F4LR60_TEPAE</name>
<dbReference type="Proteomes" id="UP000010802">
    <property type="component" value="Chromosome"/>
</dbReference>